<dbReference type="SUPFAM" id="SSF82544">
    <property type="entry name" value="GckA/TtuD-like"/>
    <property type="match status" value="1"/>
</dbReference>
<dbReference type="PANTHER" id="PTHR12227:SF0">
    <property type="entry name" value="GLYCERATE KINASE"/>
    <property type="match status" value="1"/>
</dbReference>
<dbReference type="InterPro" id="IPR037035">
    <property type="entry name" value="GK-like_C_sf"/>
</dbReference>
<name>A0ABV2R0M1_9HYPH</name>
<keyword evidence="4" id="KW-1185">Reference proteome</keyword>
<evidence type="ECO:0000313" key="3">
    <source>
        <dbReference type="EMBL" id="MET4634822.1"/>
    </source>
</evidence>
<dbReference type="Pfam" id="PF13660">
    <property type="entry name" value="DUF4147"/>
    <property type="match status" value="1"/>
</dbReference>
<dbReference type="InterPro" id="IPR038614">
    <property type="entry name" value="GK_N_sf"/>
</dbReference>
<organism evidence="3 4">
    <name type="scientific">Kaistia defluvii</name>
    <dbReference type="NCBI Taxonomy" id="410841"/>
    <lineage>
        <taxon>Bacteria</taxon>
        <taxon>Pseudomonadati</taxon>
        <taxon>Pseudomonadota</taxon>
        <taxon>Alphaproteobacteria</taxon>
        <taxon>Hyphomicrobiales</taxon>
        <taxon>Kaistiaceae</taxon>
        <taxon>Kaistia</taxon>
    </lineage>
</organism>
<evidence type="ECO:0000313" key="4">
    <source>
        <dbReference type="Proteomes" id="UP001549321"/>
    </source>
</evidence>
<reference evidence="3 4" key="1">
    <citation type="submission" date="2024-06" db="EMBL/GenBank/DDBJ databases">
        <title>Sorghum-associated microbial communities from plants grown in Nebraska, USA.</title>
        <authorList>
            <person name="Schachtman D."/>
        </authorList>
    </citation>
    <scope>NUCLEOTIDE SEQUENCE [LARGE SCALE GENOMIC DNA]</scope>
    <source>
        <strain evidence="3 4">3207</strain>
    </source>
</reference>
<evidence type="ECO:0000259" key="1">
    <source>
        <dbReference type="Pfam" id="PF05161"/>
    </source>
</evidence>
<comment type="caution">
    <text evidence="3">The sequence shown here is derived from an EMBL/GenBank/DDBJ whole genome shotgun (WGS) entry which is preliminary data.</text>
</comment>
<dbReference type="PANTHER" id="PTHR12227">
    <property type="entry name" value="GLYCERATE KINASE"/>
    <property type="match status" value="1"/>
</dbReference>
<dbReference type="Gene3D" id="3.40.1480.10">
    <property type="entry name" value="MOFRL domain"/>
    <property type="match status" value="1"/>
</dbReference>
<dbReference type="EC" id="2.7.1.165" evidence="3"/>
<dbReference type="GO" id="GO:0043798">
    <property type="term" value="F:glycerate 2-kinase activity"/>
    <property type="evidence" value="ECO:0007669"/>
    <property type="project" value="UniProtKB-EC"/>
</dbReference>
<evidence type="ECO:0000259" key="2">
    <source>
        <dbReference type="Pfam" id="PF13660"/>
    </source>
</evidence>
<dbReference type="Pfam" id="PF05161">
    <property type="entry name" value="MOFRL"/>
    <property type="match status" value="1"/>
</dbReference>
<feature type="domain" description="MOFRL" evidence="1">
    <location>
        <begin position="326"/>
        <end position="431"/>
    </location>
</feature>
<accession>A0ABV2R0M1</accession>
<dbReference type="InterPro" id="IPR007835">
    <property type="entry name" value="MOFRL"/>
</dbReference>
<dbReference type="Proteomes" id="UP001549321">
    <property type="component" value="Unassembled WGS sequence"/>
</dbReference>
<proteinExistence type="predicted"/>
<dbReference type="Gene3D" id="3.40.50.10180">
    <property type="entry name" value="Glycerate kinase, MOFRL-like N-terminal domain"/>
    <property type="match status" value="1"/>
</dbReference>
<sequence>MRYESGRFGFFADRHVTMTLDTNSPDEAVLRALFDAALAASLPDGRFEGRLPVAPKGRTIVLGAGKGAARMVRAFEDAWEAAGNRAPEGLAVTRYGHGTPTRFVEVVEAAHPVPDAAGMAAAQRILDYAGTAGTDDLVVFLMSGGASSLLALPAPGVSLEDKQALNRALLKSGAPIGAMNRVRKALSAIKGGRLAAAAAKARRVTYLISDVPGDDPGAIGSGPTIPEASDPEGALSILAEYGIVIEPRIEQAIRANAVEAGEGGTVEMLATPKMALDAAAEAARAIGLMPLVLGDALEGEARDVARVLAAIGTYAAAHDQPVAKPCVILSGGETTVTVRGRGRGGRNAEFLLALAVALGGHKGIAAIACDTDGIDGSEDNAGAWIDAGILEAARARGIDPVARLADNDGYGFFEALGRLVVTGPTLTNVNDFRAILVR</sequence>
<protein>
    <submittedName>
        <fullName evidence="3">Glycerate 2-kinase</fullName>
        <ecNumber evidence="3">2.7.1.165</ecNumber>
    </submittedName>
</protein>
<feature type="domain" description="MOFRL-associated" evidence="2">
    <location>
        <begin position="30"/>
        <end position="253"/>
    </location>
</feature>
<dbReference type="InterPro" id="IPR039760">
    <property type="entry name" value="MOFRL_protein"/>
</dbReference>
<dbReference type="InterPro" id="IPR025286">
    <property type="entry name" value="MOFRL_assoc_dom"/>
</dbReference>
<gene>
    <name evidence="3" type="ORF">ABIE08_002768</name>
</gene>
<dbReference type="EMBL" id="JBEPSM010000002">
    <property type="protein sequence ID" value="MET4634822.1"/>
    <property type="molecule type" value="Genomic_DNA"/>
</dbReference>
<keyword evidence="3" id="KW-0808">Transferase</keyword>